<feature type="domain" description="POP1 C-terminal" evidence="7">
    <location>
        <begin position="791"/>
        <end position="855"/>
    </location>
</feature>
<gene>
    <name evidence="8" type="ORF">PhCBS80983_g03065</name>
</gene>
<dbReference type="SUPFAM" id="SSF103025">
    <property type="entry name" value="Folate-binding domain"/>
    <property type="match status" value="1"/>
</dbReference>
<dbReference type="PANTHER" id="PTHR22731">
    <property type="entry name" value="RIBONUCLEASES P/MRP PROTEIN SUBUNIT POP1"/>
    <property type="match status" value="1"/>
</dbReference>
<name>A0A507E5H6_9FUNG</name>
<keyword evidence="9" id="KW-1185">Reference proteome</keyword>
<dbReference type="Pfam" id="PF08170">
    <property type="entry name" value="POPLD"/>
    <property type="match status" value="1"/>
</dbReference>
<dbReference type="GO" id="GO:0005655">
    <property type="term" value="C:nucleolar ribonuclease P complex"/>
    <property type="evidence" value="ECO:0007669"/>
    <property type="project" value="InterPro"/>
</dbReference>
<feature type="region of interest" description="Disordered" evidence="4">
    <location>
        <begin position="138"/>
        <end position="174"/>
    </location>
</feature>
<comment type="subcellular location">
    <subcellularLocation>
        <location evidence="1">Nucleus</location>
    </subcellularLocation>
</comment>
<feature type="domain" description="Pop1 N-terminal" evidence="5">
    <location>
        <begin position="82"/>
        <end position="162"/>
    </location>
</feature>
<keyword evidence="2" id="KW-0819">tRNA processing</keyword>
<evidence type="ECO:0000313" key="8">
    <source>
        <dbReference type="EMBL" id="TPX58525.1"/>
    </source>
</evidence>
<evidence type="ECO:0000256" key="4">
    <source>
        <dbReference type="SAM" id="MobiDB-lite"/>
    </source>
</evidence>
<dbReference type="InterPro" id="IPR027266">
    <property type="entry name" value="TrmE/GcvT-like"/>
</dbReference>
<dbReference type="GO" id="GO:0000172">
    <property type="term" value="C:ribonuclease MRP complex"/>
    <property type="evidence" value="ECO:0007669"/>
    <property type="project" value="InterPro"/>
</dbReference>
<evidence type="ECO:0000256" key="2">
    <source>
        <dbReference type="ARBA" id="ARBA00022694"/>
    </source>
</evidence>
<dbReference type="Gene3D" id="3.30.1360.120">
    <property type="entry name" value="Probable tRNA modification gtpase trme, domain 1"/>
    <property type="match status" value="1"/>
</dbReference>
<accession>A0A507E5H6</accession>
<evidence type="ECO:0000259" key="5">
    <source>
        <dbReference type="Pfam" id="PF06978"/>
    </source>
</evidence>
<feature type="compositionally biased region" description="Basic and acidic residues" evidence="4">
    <location>
        <begin position="1"/>
        <end position="13"/>
    </location>
</feature>
<feature type="domain" description="POPLD" evidence="6">
    <location>
        <begin position="509"/>
        <end position="598"/>
    </location>
</feature>
<dbReference type="GO" id="GO:0001682">
    <property type="term" value="P:tRNA 5'-leader removal"/>
    <property type="evidence" value="ECO:0007669"/>
    <property type="project" value="InterPro"/>
</dbReference>
<feature type="region of interest" description="Disordered" evidence="4">
    <location>
        <begin position="1"/>
        <end position="67"/>
    </location>
</feature>
<protein>
    <submittedName>
        <fullName evidence="8">Uncharacterized protein</fullName>
    </submittedName>
</protein>
<dbReference type="EMBL" id="QEAQ01000035">
    <property type="protein sequence ID" value="TPX58525.1"/>
    <property type="molecule type" value="Genomic_DNA"/>
</dbReference>
<dbReference type="PANTHER" id="PTHR22731:SF3">
    <property type="entry name" value="RIBONUCLEASES P_MRP PROTEIN SUBUNIT POP1"/>
    <property type="match status" value="1"/>
</dbReference>
<evidence type="ECO:0000313" key="9">
    <source>
        <dbReference type="Proteomes" id="UP000318582"/>
    </source>
</evidence>
<dbReference type="Proteomes" id="UP000318582">
    <property type="component" value="Unassembled WGS sequence"/>
</dbReference>
<evidence type="ECO:0000259" key="7">
    <source>
        <dbReference type="Pfam" id="PF22770"/>
    </source>
</evidence>
<organism evidence="8 9">
    <name type="scientific">Powellomyces hirtus</name>
    <dbReference type="NCBI Taxonomy" id="109895"/>
    <lineage>
        <taxon>Eukaryota</taxon>
        <taxon>Fungi</taxon>
        <taxon>Fungi incertae sedis</taxon>
        <taxon>Chytridiomycota</taxon>
        <taxon>Chytridiomycota incertae sedis</taxon>
        <taxon>Chytridiomycetes</taxon>
        <taxon>Spizellomycetales</taxon>
        <taxon>Powellomycetaceae</taxon>
        <taxon>Powellomyces</taxon>
    </lineage>
</organism>
<evidence type="ECO:0000256" key="1">
    <source>
        <dbReference type="ARBA" id="ARBA00004123"/>
    </source>
</evidence>
<dbReference type="AlphaFoldDB" id="A0A507E5H6"/>
<dbReference type="Pfam" id="PF22770">
    <property type="entry name" value="POP1_C"/>
    <property type="match status" value="1"/>
</dbReference>
<dbReference type="Pfam" id="PF06978">
    <property type="entry name" value="POP1_N"/>
    <property type="match status" value="1"/>
</dbReference>
<keyword evidence="3" id="KW-0539">Nucleus</keyword>
<dbReference type="InterPro" id="IPR012590">
    <property type="entry name" value="POPLD_dom"/>
</dbReference>
<evidence type="ECO:0000259" key="6">
    <source>
        <dbReference type="Pfam" id="PF08170"/>
    </source>
</evidence>
<sequence>MGPDKNIGEEVGKGKGKRPSTFVNAKDRKKARQQIAVQGEARAVPAGEGGPSVKPTGNDAGAKEKDVHEASTMLRSISVVEFAEARAFEITAMEKALENATEHSGVARVFQTVPRHMRRRAASHNVKRLPKRLHARAQAQLDSDPNFGKVKFGTQKKTKPKKKRPASAQRAHGGSRWLETHLWNAKRMKIMDVWGWKLPQHPNDKNFRSAFRAAKNESLVNDVSYFEVVEMTGTVEALNALLLTITDPTLPAIASKRYVKGTRQGSTLIHGFMQYPAGAIGPATFLWKPTEGDVSGRRTLWMWLHPAFRRLVIDLLKRVHRESFQMEEIEINDLREELVRFEITGPRSNAILHHIMHLSEHCVGPSQPTSAGHKLWEKIADFHTPASLPPGVAVGLSIVDPRISFPPKMPPRAMPSSDGQHIAEALLAAWPDDVARTEIWDSSIRQSCMDTKPTEGALNKRRSECLVPGTPLAATPGDVRVPILLLQRNCMAHVTDVSTRKGSREYVAGWDLVAPKGWGKALLRSLVFAGARIGGLRERHMFHYEAGVPCFPDDYPETTSHEALAAKEGALAEEKWKRLPPAKRPNYEKRGILHPFISPFEKLGGAQAHEETVDAMDVVPVGSVDAMDGIEGETIDAMEGVVMAQTIVDAGATDTASTDPVSKALDSAIPTHINRNVFVISSPRLITYLRTSLVASPVSSLSEEFLKHWKILTEARFPSSHLPNLTLELVSSLLVRVRINMLRKGSPGDRAYVYAATQEEYEFWNASISKKDEDWNVDEDRNLLDVAPSPNALLGFVTTGRFSVARGHGTSIACCKLGSLHRVVQNSIGLNRRHTHFVLVRDTSGRVCLPATFELIT</sequence>
<dbReference type="InterPro" id="IPR009723">
    <property type="entry name" value="Pop1_N"/>
</dbReference>
<dbReference type="STRING" id="109895.A0A507E5H6"/>
<evidence type="ECO:0000256" key="3">
    <source>
        <dbReference type="ARBA" id="ARBA00023242"/>
    </source>
</evidence>
<comment type="caution">
    <text evidence="8">The sequence shown here is derived from an EMBL/GenBank/DDBJ whole genome shotgun (WGS) entry which is preliminary data.</text>
</comment>
<feature type="compositionally biased region" description="Basic residues" evidence="4">
    <location>
        <begin position="154"/>
        <end position="165"/>
    </location>
</feature>
<dbReference type="InterPro" id="IPR055079">
    <property type="entry name" value="POP1_C"/>
</dbReference>
<dbReference type="InterPro" id="IPR039182">
    <property type="entry name" value="Pop1"/>
</dbReference>
<proteinExistence type="predicted"/>
<reference evidence="8 9" key="1">
    <citation type="journal article" date="2019" name="Sci. Rep.">
        <title>Comparative genomics of chytrid fungi reveal insights into the obligate biotrophic and pathogenic lifestyle of Synchytrium endobioticum.</title>
        <authorList>
            <person name="van de Vossenberg B.T.L.H."/>
            <person name="Warris S."/>
            <person name="Nguyen H.D.T."/>
            <person name="van Gent-Pelzer M.P.E."/>
            <person name="Joly D.L."/>
            <person name="van de Geest H.C."/>
            <person name="Bonants P.J.M."/>
            <person name="Smith D.S."/>
            <person name="Levesque C.A."/>
            <person name="van der Lee T.A.J."/>
        </authorList>
    </citation>
    <scope>NUCLEOTIDE SEQUENCE [LARGE SCALE GENOMIC DNA]</scope>
    <source>
        <strain evidence="8 9">CBS 809.83</strain>
    </source>
</reference>